<evidence type="ECO:0000256" key="1">
    <source>
        <dbReference type="ARBA" id="ARBA00004123"/>
    </source>
</evidence>
<dbReference type="InterPro" id="IPR057860">
    <property type="entry name" value="HEAT_RRP12_N"/>
</dbReference>
<protein>
    <recommendedName>
        <fullName evidence="9">RRP12-like protein</fullName>
    </recommendedName>
</protein>
<evidence type="ECO:0000256" key="3">
    <source>
        <dbReference type="ARBA" id="ARBA00023242"/>
    </source>
</evidence>
<feature type="region of interest" description="Disordered" evidence="4">
    <location>
        <begin position="1"/>
        <end position="29"/>
    </location>
</feature>
<comment type="similarity">
    <text evidence="2">Belongs to the RRP12 family.</text>
</comment>
<feature type="compositionally biased region" description="Basic and acidic residues" evidence="4">
    <location>
        <begin position="1208"/>
        <end position="1218"/>
    </location>
</feature>
<feature type="region of interest" description="Disordered" evidence="4">
    <location>
        <begin position="1077"/>
        <end position="1098"/>
    </location>
</feature>
<accession>A0A9N9S078</accession>
<name>A0A9N9S078_9DIPT</name>
<dbReference type="OrthoDB" id="2192888at2759"/>
<feature type="compositionally biased region" description="Basic and acidic residues" evidence="4">
    <location>
        <begin position="1126"/>
        <end position="1137"/>
    </location>
</feature>
<organism evidence="7 8">
    <name type="scientific">Chironomus riparius</name>
    <dbReference type="NCBI Taxonomy" id="315576"/>
    <lineage>
        <taxon>Eukaryota</taxon>
        <taxon>Metazoa</taxon>
        <taxon>Ecdysozoa</taxon>
        <taxon>Arthropoda</taxon>
        <taxon>Hexapoda</taxon>
        <taxon>Insecta</taxon>
        <taxon>Pterygota</taxon>
        <taxon>Neoptera</taxon>
        <taxon>Endopterygota</taxon>
        <taxon>Diptera</taxon>
        <taxon>Nematocera</taxon>
        <taxon>Chironomoidea</taxon>
        <taxon>Chironomidae</taxon>
        <taxon>Chironominae</taxon>
        <taxon>Chironomus</taxon>
    </lineage>
</organism>
<sequence length="1343" mass="152096">MAKFRSKLKRNKSGKALPKGQSSLSNPEINKHRLKARSKFFQPNLQNNSNSNNGLTMEAVEKHEAIQSFKMSDPIKSLSGSLKDFSIDDDGEFSQSQRSMSQATTFATQFSATSNMSFNKLLMNFQPNSQVHKEMLAILAALTEIIKEKGGSETNTEYFLALMETIENVKDDNDLHAALMLLNMGIKSVSQAVLRKKFNETAEVLLNLIARFADKENNIIKIILSSLSVVLRAQEYSQWKLSSTMKFFDAILAFVTHSKPKIRKAAHHAVAGVLYASCFMLPPKNEDDDEEMKTEAPKIVHPASSRMAKFCIDQFKPEIINNNQTLLLHVISVLQSIIPCFGKDDIKNISEHLLSIMTSSNIMVRTNCFQTFHSLFSSSTNNNNLSTQLVGRLLSALYEYRPDRSDFRQILAWIVVMKQGHIKLASLSQDTCIQALPKFFEICINDLWLSDKLDVVAGTSNALKEVLEECIKPICMSEEEPPVFYASYIKKIVSMITKVLAAPFSSTTNHVLVICSVMFESMGKYYGEELEEAMTILGQRYDEQSAQRVHIEHAVHSAISTIETERVLKCIPLIDAQGTMSVKRSWILPLLREGLHNSSLEYFNNHIIKLAYQCYTKWQKFKEMDKKAESHIYELLCCQLWGLFPGFCRKPKDMHNFKLIARTLGDVLNKNPDLRQPVLDGFKEILENLDDENDKLMFAKYAENYLTRFFNIYTSKPSTSYERETRIATFEVAQLYLKITPKETLDKLFENALKEMASKPPGSFIYDSLFDLIEALAMYQSCDKLTELYKSYIVTTLIKDKKDVEAEDSKKNKDSNLRRRLKKAYKLLQDMLSSENDGCTDFVAAELNNIEKILSSTSYKVIEGTQVMRLACINLVLEKKDAVGIANKIIKTAISECIAGFNNEAVLKDGIAYNLLRTIGKIFQDEEKLNDFVDCIMVGLVGKDHQLISNTIYALKFILQEFGESMTIETIKFMQDQVLEFVVSNQRNEANASLYFLATFTKILPSAFVANQLGLIMKAITLMHEDCRRHSRQVLGYLLKKLCKRFTAEEVIKLVPGQCESIHKKLKVIRKQMAKARRNQLDQMRNKSKKNQDDDSDDEFLNLEKKSMTIGDILADSDSDMSDGEEEKKKSKTKAKEPQTFIRENEDSIVDLADPNAFSKITTTKSNTQQLKQKTKDPNRGFKTAPDGRLIIKDIEDEETDSDDDDLTGYKENAKEELDGNSSDEDNEKDVDEEKAGPSKKKIALNPYKTGGTGIHRPLAESVKSGVSNYSKTSKASKMTSASKSPGVEYKSKKAGGDVKKKGKHEPYAYIQLSRNNLNRRKRKAAGSQFKGIANKSKKKNKK</sequence>
<dbReference type="GO" id="GO:0005634">
    <property type="term" value="C:nucleus"/>
    <property type="evidence" value="ECO:0007669"/>
    <property type="project" value="UniProtKB-SubCell"/>
</dbReference>
<dbReference type="SUPFAM" id="SSF48371">
    <property type="entry name" value="ARM repeat"/>
    <property type="match status" value="1"/>
</dbReference>
<proteinExistence type="inferred from homology"/>
<dbReference type="Pfam" id="PF25772">
    <property type="entry name" value="HEAT_RRP12_N"/>
    <property type="match status" value="1"/>
</dbReference>
<feature type="domain" description="RRP12 HEAT" evidence="5">
    <location>
        <begin position="450"/>
        <end position="716"/>
    </location>
</feature>
<evidence type="ECO:0000313" key="8">
    <source>
        <dbReference type="Proteomes" id="UP001153620"/>
    </source>
</evidence>
<evidence type="ECO:0008006" key="9">
    <source>
        <dbReference type="Google" id="ProtNLM"/>
    </source>
</evidence>
<comment type="subcellular location">
    <subcellularLocation>
        <location evidence="1">Nucleus</location>
    </subcellularLocation>
</comment>
<reference evidence="7" key="2">
    <citation type="submission" date="2022-10" db="EMBL/GenBank/DDBJ databases">
        <authorList>
            <consortium name="ENA_rothamsted_submissions"/>
            <consortium name="culmorum"/>
            <person name="King R."/>
        </authorList>
    </citation>
    <scope>NUCLEOTIDE SEQUENCE</scope>
</reference>
<feature type="compositionally biased region" description="Polar residues" evidence="4">
    <location>
        <begin position="1159"/>
        <end position="1172"/>
    </location>
</feature>
<feature type="compositionally biased region" description="Acidic residues" evidence="4">
    <location>
        <begin position="1222"/>
        <end position="1231"/>
    </location>
</feature>
<dbReference type="InterPro" id="IPR052087">
    <property type="entry name" value="RRP12"/>
</dbReference>
<feature type="compositionally biased region" description="Low complexity" evidence="4">
    <location>
        <begin position="1271"/>
        <end position="1285"/>
    </location>
</feature>
<evidence type="ECO:0000256" key="4">
    <source>
        <dbReference type="SAM" id="MobiDB-lite"/>
    </source>
</evidence>
<feature type="compositionally biased region" description="Acidic residues" evidence="4">
    <location>
        <begin position="1195"/>
        <end position="1207"/>
    </location>
</feature>
<evidence type="ECO:0000313" key="7">
    <source>
        <dbReference type="EMBL" id="CAG9806740.1"/>
    </source>
</evidence>
<keyword evidence="3" id="KW-0539">Nucleus</keyword>
<feature type="compositionally biased region" description="Acidic residues" evidence="4">
    <location>
        <begin position="1115"/>
        <end position="1125"/>
    </location>
</feature>
<dbReference type="InterPro" id="IPR012978">
    <property type="entry name" value="HEAT_RRP12"/>
</dbReference>
<evidence type="ECO:0000256" key="2">
    <source>
        <dbReference type="ARBA" id="ARBA00007690"/>
    </source>
</evidence>
<dbReference type="Proteomes" id="UP001153620">
    <property type="component" value="Chromosome 3"/>
</dbReference>
<gene>
    <name evidence="7" type="ORF">CHIRRI_LOCUS9594</name>
</gene>
<dbReference type="PANTHER" id="PTHR48287">
    <property type="entry name" value="ARM REPEAT SUPERFAMILY PROTEIN"/>
    <property type="match status" value="1"/>
</dbReference>
<evidence type="ECO:0000259" key="5">
    <source>
        <dbReference type="Pfam" id="PF08161"/>
    </source>
</evidence>
<dbReference type="InterPro" id="IPR016024">
    <property type="entry name" value="ARM-type_fold"/>
</dbReference>
<feature type="compositionally biased region" description="Basic residues" evidence="4">
    <location>
        <begin position="1"/>
        <end position="13"/>
    </location>
</feature>
<keyword evidence="8" id="KW-1185">Reference proteome</keyword>
<evidence type="ECO:0000259" key="6">
    <source>
        <dbReference type="Pfam" id="PF25772"/>
    </source>
</evidence>
<dbReference type="Gene3D" id="1.25.10.10">
    <property type="entry name" value="Leucine-rich Repeat Variant"/>
    <property type="match status" value="1"/>
</dbReference>
<dbReference type="Pfam" id="PF08161">
    <property type="entry name" value="RRP12_HEAT"/>
    <property type="match status" value="1"/>
</dbReference>
<reference evidence="7" key="1">
    <citation type="submission" date="2022-01" db="EMBL/GenBank/DDBJ databases">
        <authorList>
            <person name="King R."/>
        </authorList>
    </citation>
    <scope>NUCLEOTIDE SEQUENCE</scope>
</reference>
<feature type="compositionally biased region" description="Basic and acidic residues" evidence="4">
    <location>
        <begin position="1290"/>
        <end position="1300"/>
    </location>
</feature>
<feature type="region of interest" description="Disordered" evidence="4">
    <location>
        <begin position="1112"/>
        <end position="1343"/>
    </location>
</feature>
<dbReference type="EMBL" id="OU895879">
    <property type="protein sequence ID" value="CAG9806740.1"/>
    <property type="molecule type" value="Genomic_DNA"/>
</dbReference>
<dbReference type="PANTHER" id="PTHR48287:SF1">
    <property type="entry name" value="ARM REPEAT SUPERFAMILY PROTEIN"/>
    <property type="match status" value="1"/>
</dbReference>
<dbReference type="InterPro" id="IPR011989">
    <property type="entry name" value="ARM-like"/>
</dbReference>
<feature type="domain" description="RRP12 N-terminal HEAT" evidence="6">
    <location>
        <begin position="128"/>
        <end position="381"/>
    </location>
</feature>